<evidence type="ECO:0000256" key="1">
    <source>
        <dbReference type="ARBA" id="ARBA00004141"/>
    </source>
</evidence>
<feature type="transmembrane region" description="Helical" evidence="7">
    <location>
        <begin position="408"/>
        <end position="431"/>
    </location>
</feature>
<feature type="transmembrane region" description="Helical" evidence="7">
    <location>
        <begin position="156"/>
        <end position="178"/>
    </location>
</feature>
<evidence type="ECO:0000256" key="5">
    <source>
        <dbReference type="ARBA" id="ARBA00023136"/>
    </source>
</evidence>
<feature type="transmembrane region" description="Helical" evidence="7">
    <location>
        <begin position="6"/>
        <end position="22"/>
    </location>
</feature>
<feature type="transmembrane region" description="Helical" evidence="7">
    <location>
        <begin position="363"/>
        <end position="387"/>
    </location>
</feature>
<feature type="transmembrane region" description="Helical" evidence="7">
    <location>
        <begin position="267"/>
        <end position="286"/>
    </location>
</feature>
<dbReference type="Proteomes" id="UP001595478">
    <property type="component" value="Unassembled WGS sequence"/>
</dbReference>
<feature type="transmembrane region" description="Helical" evidence="7">
    <location>
        <begin position="469"/>
        <end position="489"/>
    </location>
</feature>
<dbReference type="InterPro" id="IPR001734">
    <property type="entry name" value="Na/solute_symporter"/>
</dbReference>
<gene>
    <name evidence="8" type="ORF">ACFOHL_07095</name>
</gene>
<dbReference type="EMBL" id="JBHRSW010000010">
    <property type="protein sequence ID" value="MFC3121382.1"/>
    <property type="molecule type" value="Genomic_DNA"/>
</dbReference>
<feature type="transmembrane region" description="Helical" evidence="7">
    <location>
        <begin position="79"/>
        <end position="98"/>
    </location>
</feature>
<keyword evidence="3 7" id="KW-0812">Transmembrane</keyword>
<protein>
    <submittedName>
        <fullName evidence="8">Sodium/solute symporter</fullName>
    </submittedName>
</protein>
<dbReference type="NCBIfam" id="TIGR00813">
    <property type="entry name" value="sss"/>
    <property type="match status" value="1"/>
</dbReference>
<reference evidence="9" key="1">
    <citation type="journal article" date="2019" name="Int. J. Syst. Evol. Microbiol.">
        <title>The Global Catalogue of Microorganisms (GCM) 10K type strain sequencing project: providing services to taxonomists for standard genome sequencing and annotation.</title>
        <authorList>
            <consortium name="The Broad Institute Genomics Platform"/>
            <consortium name="The Broad Institute Genome Sequencing Center for Infectious Disease"/>
            <person name="Wu L."/>
            <person name="Ma J."/>
        </authorList>
    </citation>
    <scope>NUCLEOTIDE SEQUENCE [LARGE SCALE GENOMIC DNA]</scope>
    <source>
        <strain evidence="9">KCTC 52473</strain>
    </source>
</reference>
<keyword evidence="4 7" id="KW-1133">Transmembrane helix</keyword>
<feature type="transmembrane region" description="Helical" evidence="7">
    <location>
        <begin position="190"/>
        <end position="208"/>
    </location>
</feature>
<evidence type="ECO:0000256" key="7">
    <source>
        <dbReference type="SAM" id="Phobius"/>
    </source>
</evidence>
<feature type="transmembrane region" description="Helical" evidence="7">
    <location>
        <begin position="437"/>
        <end position="462"/>
    </location>
</feature>
<comment type="subcellular location">
    <subcellularLocation>
        <location evidence="1">Membrane</location>
        <topology evidence="1">Multi-pass membrane protein</topology>
    </subcellularLocation>
</comment>
<feature type="transmembrane region" description="Helical" evidence="7">
    <location>
        <begin position="509"/>
        <end position="530"/>
    </location>
</feature>
<dbReference type="PANTHER" id="PTHR11819:SF195">
    <property type="entry name" value="SODIUM_GLUCOSE COTRANSPORTER 4"/>
    <property type="match status" value="1"/>
</dbReference>
<evidence type="ECO:0000256" key="2">
    <source>
        <dbReference type="ARBA" id="ARBA00006434"/>
    </source>
</evidence>
<organism evidence="8 9">
    <name type="scientific">Agaribacter flavus</name>
    <dbReference type="NCBI Taxonomy" id="1902781"/>
    <lineage>
        <taxon>Bacteria</taxon>
        <taxon>Pseudomonadati</taxon>
        <taxon>Pseudomonadota</taxon>
        <taxon>Gammaproteobacteria</taxon>
        <taxon>Alteromonadales</taxon>
        <taxon>Alteromonadaceae</taxon>
        <taxon>Agaribacter</taxon>
    </lineage>
</organism>
<feature type="transmembrane region" description="Helical" evidence="7">
    <location>
        <begin position="307"/>
        <end position="333"/>
    </location>
</feature>
<feature type="transmembrane region" description="Helical" evidence="7">
    <location>
        <begin position="119"/>
        <end position="144"/>
    </location>
</feature>
<comment type="caution">
    <text evidence="8">The sequence shown here is derived from an EMBL/GenBank/DDBJ whole genome shotgun (WGS) entry which is preliminary data.</text>
</comment>
<dbReference type="PANTHER" id="PTHR11819">
    <property type="entry name" value="SOLUTE CARRIER FAMILY 5"/>
    <property type="match status" value="1"/>
</dbReference>
<evidence type="ECO:0000256" key="6">
    <source>
        <dbReference type="RuleBase" id="RU362091"/>
    </source>
</evidence>
<comment type="similarity">
    <text evidence="2 6">Belongs to the sodium:solute symporter (SSF) (TC 2.A.21) family.</text>
</comment>
<feature type="transmembrane region" description="Helical" evidence="7">
    <location>
        <begin position="34"/>
        <end position="59"/>
    </location>
</feature>
<dbReference type="Gene3D" id="1.20.1730.10">
    <property type="entry name" value="Sodium/glucose cotransporter"/>
    <property type="match status" value="1"/>
</dbReference>
<dbReference type="InterPro" id="IPR038377">
    <property type="entry name" value="Na/Glc_symporter_sf"/>
</dbReference>
<evidence type="ECO:0000313" key="8">
    <source>
        <dbReference type="EMBL" id="MFC3121382.1"/>
    </source>
</evidence>
<feature type="transmembrane region" description="Helical" evidence="7">
    <location>
        <begin position="550"/>
        <end position="568"/>
    </location>
</feature>
<evidence type="ECO:0000313" key="9">
    <source>
        <dbReference type="Proteomes" id="UP001595478"/>
    </source>
</evidence>
<evidence type="ECO:0000256" key="4">
    <source>
        <dbReference type="ARBA" id="ARBA00022989"/>
    </source>
</evidence>
<keyword evidence="9" id="KW-1185">Reference proteome</keyword>
<keyword evidence="5 7" id="KW-0472">Membrane</keyword>
<sequence>MNTVEILLFSIAVIGVISLGVWKSRQHAEETGSAASSYFLAGRGLSWYLVGFSLIAANISTEQFVGMSGKAADWLGMAIASYEWMAAITLIFVAFVLLPKFLKVGIYTAPEFLEYRYGGFARTVMALATLLILVGVPTASVIYSGAKVISGYYPDVFILGNLTAACWLIAFLAAGYVFVGGLKACAWTDLVWGAALIIAGAIVAYLAFQALGGADPASLVKTATLKDVTTEQLADAGAWERFQLLNGGSAEEGGKLHMVRPLSDAEIPWSALIVGLWIPNLFYWGFNQYIIQRTLGSKSLAEGQMGIVFAAFLKLLIPFVVVIPGILAFNLYYEQMALSSGDGYDFDGAFPVLLRNLIKPYPWISWFVLAAIFGAIVSSLASMLNSASTIATMDVVRKIKSDIPDEKLPFWGRGFVVLFVIISASIAPTLAHPSFGGIFTFIQEFQGFISSGIIAIFLFGMLVPRAPKFLGWSGIILNAVLYGLLKWWLGDIIVDAGLWFADDISFLDRMAICLVVVCAYSAVMTAWKPLQEPVVLPENKDIDLRSSPKAKMLGMGVVVLTIILYIVFW</sequence>
<dbReference type="RefSeq" id="WP_376919520.1">
    <property type="nucleotide sequence ID" value="NZ_JBHRSW010000010.1"/>
</dbReference>
<name>A0ABV7FM61_9ALTE</name>
<dbReference type="PROSITE" id="PS50283">
    <property type="entry name" value="NA_SOLUT_SYMP_3"/>
    <property type="match status" value="1"/>
</dbReference>
<accession>A0ABV7FM61</accession>
<evidence type="ECO:0000256" key="3">
    <source>
        <dbReference type="ARBA" id="ARBA00022692"/>
    </source>
</evidence>
<dbReference type="Pfam" id="PF00474">
    <property type="entry name" value="SSF"/>
    <property type="match status" value="1"/>
</dbReference>
<proteinExistence type="inferred from homology"/>